<evidence type="ECO:0000256" key="3">
    <source>
        <dbReference type="ARBA" id="ARBA00022490"/>
    </source>
</evidence>
<dbReference type="Gene3D" id="3.40.30.10">
    <property type="entry name" value="Glutaredoxin"/>
    <property type="match status" value="1"/>
</dbReference>
<comment type="subcellular location">
    <subcellularLocation>
        <location evidence="1">Cytoplasm</location>
    </subcellularLocation>
</comment>
<accession>A0A5D3DCT0</accession>
<dbReference type="Proteomes" id="UP000321947">
    <property type="component" value="Unassembled WGS sequence"/>
</dbReference>
<feature type="domain" description="Thioredoxin" evidence="7">
    <location>
        <begin position="144"/>
        <end position="217"/>
    </location>
</feature>
<evidence type="ECO:0000256" key="6">
    <source>
        <dbReference type="ARBA" id="ARBA00023284"/>
    </source>
</evidence>
<keyword evidence="4" id="KW-0249">Electron transport</keyword>
<sequence length="233" mass="26715">MWMNTVKWRIMMTIAPRAEKSISPHVVRFSQTICVCMRKTFFVRCLKWADVGKEYIEVVKGNLQRFFVLDFNDQAMNSIKVLPTWYIASAGQLPDVLYCISISDVGGGILDVVLVMRREFLYRCVFTDVRPDTVKDVGNRHPDIVLASSYLVVNFTAKWYSFPAMDRVFEGLARKMNNVICSKADIDELNSVVEEFEVNDIPSYLFFKDGSLVEKLQRPCIDLLKSTASKHAT</sequence>
<dbReference type="OrthoDB" id="10264505at2759"/>
<keyword evidence="6" id="KW-0676">Redox-active center</keyword>
<comment type="caution">
    <text evidence="9">The sequence shown here is derived from an EMBL/GenBank/DDBJ whole genome shotgun (WGS) entry which is preliminary data.</text>
</comment>
<evidence type="ECO:0000259" key="7">
    <source>
        <dbReference type="Pfam" id="PF00085"/>
    </source>
</evidence>
<proteinExistence type="predicted"/>
<evidence type="ECO:0000256" key="5">
    <source>
        <dbReference type="ARBA" id="ARBA00023157"/>
    </source>
</evidence>
<dbReference type="Proteomes" id="UP000321393">
    <property type="component" value="Unassembled WGS sequence"/>
</dbReference>
<keyword evidence="2" id="KW-0813">Transport</keyword>
<dbReference type="InterPro" id="IPR013766">
    <property type="entry name" value="Thioredoxin_domain"/>
</dbReference>
<organism evidence="9 11">
    <name type="scientific">Cucumis melo var. makuwa</name>
    <name type="common">Oriental melon</name>
    <dbReference type="NCBI Taxonomy" id="1194695"/>
    <lineage>
        <taxon>Eukaryota</taxon>
        <taxon>Viridiplantae</taxon>
        <taxon>Streptophyta</taxon>
        <taxon>Embryophyta</taxon>
        <taxon>Tracheophyta</taxon>
        <taxon>Spermatophyta</taxon>
        <taxon>Magnoliopsida</taxon>
        <taxon>eudicotyledons</taxon>
        <taxon>Gunneridae</taxon>
        <taxon>Pentapetalae</taxon>
        <taxon>rosids</taxon>
        <taxon>fabids</taxon>
        <taxon>Cucurbitales</taxon>
        <taxon>Cucurbitaceae</taxon>
        <taxon>Benincaseae</taxon>
        <taxon>Cucumis</taxon>
    </lineage>
</organism>
<keyword evidence="5" id="KW-1015">Disulfide bond</keyword>
<protein>
    <submittedName>
        <fullName evidence="9">CACTA en-spm transposon protein</fullName>
    </submittedName>
</protein>
<dbReference type="PANTHER" id="PTHR10438">
    <property type="entry name" value="THIOREDOXIN"/>
    <property type="match status" value="1"/>
</dbReference>
<keyword evidence="3" id="KW-0963">Cytoplasm</keyword>
<dbReference type="InterPro" id="IPR036249">
    <property type="entry name" value="Thioredoxin-like_sf"/>
</dbReference>
<dbReference type="EMBL" id="SSTD01005812">
    <property type="protein sequence ID" value="TYK21270.1"/>
    <property type="molecule type" value="Genomic_DNA"/>
</dbReference>
<dbReference type="EMBL" id="SSTE01011259">
    <property type="protein sequence ID" value="KAA0051553.1"/>
    <property type="molecule type" value="Genomic_DNA"/>
</dbReference>
<evidence type="ECO:0000256" key="4">
    <source>
        <dbReference type="ARBA" id="ARBA00022982"/>
    </source>
</evidence>
<dbReference type="Pfam" id="PF00085">
    <property type="entry name" value="Thioredoxin"/>
    <property type="match status" value="1"/>
</dbReference>
<evidence type="ECO:0000313" key="11">
    <source>
        <dbReference type="Proteomes" id="UP000321947"/>
    </source>
</evidence>
<evidence type="ECO:0000313" key="9">
    <source>
        <dbReference type="EMBL" id="TYK21270.1"/>
    </source>
</evidence>
<evidence type="ECO:0000313" key="8">
    <source>
        <dbReference type="EMBL" id="KAA0051553.1"/>
    </source>
</evidence>
<name>A0A5D3DCT0_CUCMM</name>
<dbReference type="AlphaFoldDB" id="A0A5D3DCT0"/>
<evidence type="ECO:0000256" key="1">
    <source>
        <dbReference type="ARBA" id="ARBA00004496"/>
    </source>
</evidence>
<dbReference type="SUPFAM" id="SSF52833">
    <property type="entry name" value="Thioredoxin-like"/>
    <property type="match status" value="1"/>
</dbReference>
<evidence type="ECO:0000313" key="10">
    <source>
        <dbReference type="Proteomes" id="UP000321393"/>
    </source>
</evidence>
<dbReference type="STRING" id="1194695.A0A5D3DCT0"/>
<dbReference type="CDD" id="cd02947">
    <property type="entry name" value="TRX_family"/>
    <property type="match status" value="1"/>
</dbReference>
<dbReference type="PANTHER" id="PTHR10438:SF453">
    <property type="entry name" value="THIOREDOXIN H4-RELATED"/>
    <property type="match status" value="1"/>
</dbReference>
<reference evidence="10 11" key="1">
    <citation type="submission" date="2019-08" db="EMBL/GenBank/DDBJ databases">
        <title>Draft genome sequences of two oriental melons (Cucumis melo L. var makuwa).</title>
        <authorList>
            <person name="Kwon S.-Y."/>
        </authorList>
    </citation>
    <scope>NUCLEOTIDE SEQUENCE [LARGE SCALE GENOMIC DNA]</scope>
    <source>
        <strain evidence="11">cv. Chang Bougi</strain>
        <strain evidence="10">cv. SW 3</strain>
        <tissue evidence="9">Leaf</tissue>
    </source>
</reference>
<gene>
    <name evidence="9" type="ORF">E5676_scaffold101G00240</name>
    <name evidence="8" type="ORF">E6C27_scaffold174G00850</name>
</gene>
<evidence type="ECO:0000256" key="2">
    <source>
        <dbReference type="ARBA" id="ARBA00022448"/>
    </source>
</evidence>
<dbReference type="GO" id="GO:0005737">
    <property type="term" value="C:cytoplasm"/>
    <property type="evidence" value="ECO:0007669"/>
    <property type="project" value="UniProtKB-SubCell"/>
</dbReference>
<dbReference type="InterPro" id="IPR050620">
    <property type="entry name" value="Thioredoxin_H-type-like"/>
</dbReference>